<dbReference type="Pfam" id="PF01202">
    <property type="entry name" value="SKI"/>
    <property type="match status" value="1"/>
</dbReference>
<dbReference type="PRINTS" id="PR01100">
    <property type="entry name" value="SHIKIMTKNASE"/>
</dbReference>
<comment type="cofactor">
    <cofactor evidence="11">
        <name>Mg(2+)</name>
        <dbReference type="ChEBI" id="CHEBI:18420"/>
    </cofactor>
    <text evidence="11">Binds 1 Mg(2+) ion per subunit.</text>
</comment>
<sequence length="170" mass="19711">MSNKNKSIVLIGFMGVGKTTVSKRLSEKLNREFIDIDEEIEKEFNIPIPEIFQKFGEKVFRDKEKELITRITKQESKIISVGGGAFLQNDIKNECLTNCTVIYLNISFENWKDRLSLIIDSRPVLQGKTIEEMEGLFNKRKAIYSDHHLQIEVDHKNPEEVVNEILLKVE</sequence>
<evidence type="ECO:0000313" key="12">
    <source>
        <dbReference type="EMBL" id="GHI00176.1"/>
    </source>
</evidence>
<comment type="catalytic activity">
    <reaction evidence="10 11">
        <text>shikimate + ATP = 3-phosphoshikimate + ADP + H(+)</text>
        <dbReference type="Rhea" id="RHEA:13121"/>
        <dbReference type="ChEBI" id="CHEBI:15378"/>
        <dbReference type="ChEBI" id="CHEBI:30616"/>
        <dbReference type="ChEBI" id="CHEBI:36208"/>
        <dbReference type="ChEBI" id="CHEBI:145989"/>
        <dbReference type="ChEBI" id="CHEBI:456216"/>
        <dbReference type="EC" id="2.7.1.71"/>
    </reaction>
</comment>
<evidence type="ECO:0000313" key="13">
    <source>
        <dbReference type="Proteomes" id="UP000637074"/>
    </source>
</evidence>
<feature type="binding site" evidence="11">
    <location>
        <position position="140"/>
    </location>
    <ligand>
        <name>substrate</name>
    </ligand>
</feature>
<dbReference type="PANTHER" id="PTHR21087">
    <property type="entry name" value="SHIKIMATE KINASE"/>
    <property type="match status" value="1"/>
</dbReference>
<comment type="caution">
    <text evidence="12">The sequence shown here is derived from an EMBL/GenBank/DDBJ whole genome shotgun (WGS) entry which is preliminary data.</text>
</comment>
<keyword evidence="9 11" id="KW-0057">Aromatic amino acid biosynthesis</keyword>
<comment type="caution">
    <text evidence="11">Lacks conserved residue(s) required for the propagation of feature annotation.</text>
</comment>
<evidence type="ECO:0000256" key="7">
    <source>
        <dbReference type="ARBA" id="ARBA00022777"/>
    </source>
</evidence>
<keyword evidence="11" id="KW-0479">Metal-binding</keyword>
<evidence type="ECO:0000256" key="4">
    <source>
        <dbReference type="ARBA" id="ARBA00022605"/>
    </source>
</evidence>
<comment type="subunit">
    <text evidence="11">Monomer.</text>
</comment>
<dbReference type="InterPro" id="IPR027417">
    <property type="entry name" value="P-loop_NTPase"/>
</dbReference>
<evidence type="ECO:0000256" key="9">
    <source>
        <dbReference type="ARBA" id="ARBA00023141"/>
    </source>
</evidence>
<protein>
    <recommendedName>
        <fullName evidence="3 11">Shikimate kinase</fullName>
        <shortName evidence="11">SK</shortName>
        <ecNumber evidence="3 11">2.7.1.71</ecNumber>
    </recommendedName>
</protein>
<accession>A0ABQ3N5H2</accession>
<keyword evidence="6 11" id="KW-0547">Nucleotide-binding</keyword>
<keyword evidence="8 11" id="KW-0067">ATP-binding</keyword>
<dbReference type="GO" id="GO:0016301">
    <property type="term" value="F:kinase activity"/>
    <property type="evidence" value="ECO:0007669"/>
    <property type="project" value="UniProtKB-KW"/>
</dbReference>
<feature type="binding site" evidence="11">
    <location>
        <position position="122"/>
    </location>
    <ligand>
        <name>ATP</name>
        <dbReference type="ChEBI" id="CHEBI:30616"/>
    </ligand>
</feature>
<dbReference type="PROSITE" id="PS01128">
    <property type="entry name" value="SHIKIMATE_KINASE"/>
    <property type="match status" value="1"/>
</dbReference>
<feature type="binding site" evidence="11">
    <location>
        <position position="37"/>
    </location>
    <ligand>
        <name>substrate</name>
    </ligand>
</feature>
<dbReference type="RefSeq" id="WP_223282800.1">
    <property type="nucleotide sequence ID" value="NZ_BNDS01000019.1"/>
</dbReference>
<gene>
    <name evidence="11 12" type="primary">aroK</name>
    <name evidence="12" type="ORF">AM1BK_37180</name>
</gene>
<name>A0ABQ3N5H2_9BACI</name>
<dbReference type="Proteomes" id="UP000637074">
    <property type="component" value="Unassembled WGS sequence"/>
</dbReference>
<feature type="binding site" evidence="11">
    <location>
        <position position="61"/>
    </location>
    <ligand>
        <name>substrate</name>
    </ligand>
</feature>
<dbReference type="PANTHER" id="PTHR21087:SF16">
    <property type="entry name" value="SHIKIMATE KINASE 1, CHLOROPLASTIC"/>
    <property type="match status" value="1"/>
</dbReference>
<dbReference type="SUPFAM" id="SSF52540">
    <property type="entry name" value="P-loop containing nucleoside triphosphate hydrolases"/>
    <property type="match status" value="1"/>
</dbReference>
<dbReference type="InterPro" id="IPR000623">
    <property type="entry name" value="Shikimate_kinase/TSH1"/>
</dbReference>
<keyword evidence="13" id="KW-1185">Reference proteome</keyword>
<evidence type="ECO:0000256" key="8">
    <source>
        <dbReference type="ARBA" id="ARBA00022840"/>
    </source>
</evidence>
<dbReference type="CDD" id="cd00464">
    <property type="entry name" value="SK"/>
    <property type="match status" value="1"/>
</dbReference>
<keyword evidence="7 11" id="KW-0418">Kinase</keyword>
<dbReference type="InterPro" id="IPR031322">
    <property type="entry name" value="Shikimate/glucono_kinase"/>
</dbReference>
<proteinExistence type="inferred from homology"/>
<comment type="subcellular location">
    <subcellularLocation>
        <location evidence="11">Cytoplasm</location>
    </subcellularLocation>
</comment>
<comment type="similarity">
    <text evidence="2 11">Belongs to the shikimate kinase family.</text>
</comment>
<evidence type="ECO:0000256" key="6">
    <source>
        <dbReference type="ARBA" id="ARBA00022741"/>
    </source>
</evidence>
<keyword evidence="11" id="KW-0460">Magnesium</keyword>
<dbReference type="Gene3D" id="3.40.50.300">
    <property type="entry name" value="P-loop containing nucleotide triphosphate hydrolases"/>
    <property type="match status" value="1"/>
</dbReference>
<organism evidence="12 13">
    <name type="scientific">Neobacillus kokaensis</name>
    <dbReference type="NCBI Taxonomy" id="2759023"/>
    <lineage>
        <taxon>Bacteria</taxon>
        <taxon>Bacillati</taxon>
        <taxon>Bacillota</taxon>
        <taxon>Bacilli</taxon>
        <taxon>Bacillales</taxon>
        <taxon>Bacillaceae</taxon>
        <taxon>Neobacillus</taxon>
    </lineage>
</organism>
<feature type="binding site" evidence="11">
    <location>
        <position position="83"/>
    </location>
    <ligand>
        <name>substrate</name>
    </ligand>
</feature>
<reference evidence="12 13" key="1">
    <citation type="journal article" date="2022" name="Int. J. Syst. Evol. Microbiol.">
        <title>Neobacillus kokaensis sp. nov., isolated from soil.</title>
        <authorList>
            <person name="Yuki K."/>
            <person name="Matsubara H."/>
            <person name="Yamaguchi S."/>
        </authorList>
    </citation>
    <scope>NUCLEOTIDE SEQUENCE [LARGE SCALE GENOMIC DNA]</scope>
    <source>
        <strain evidence="12 13">LOB 377</strain>
    </source>
</reference>
<comment type="function">
    <text evidence="11">Catalyzes the specific phosphorylation of the 3-hydroxyl group of shikimic acid using ATP as a cosubstrate.</text>
</comment>
<evidence type="ECO:0000256" key="10">
    <source>
        <dbReference type="ARBA" id="ARBA00048567"/>
    </source>
</evidence>
<keyword evidence="11" id="KW-0963">Cytoplasm</keyword>
<keyword evidence="4 11" id="KW-0028">Amino-acid biosynthesis</keyword>
<evidence type="ECO:0000256" key="11">
    <source>
        <dbReference type="HAMAP-Rule" id="MF_00109"/>
    </source>
</evidence>
<dbReference type="EC" id="2.7.1.71" evidence="3 11"/>
<evidence type="ECO:0000256" key="3">
    <source>
        <dbReference type="ARBA" id="ARBA00012154"/>
    </source>
</evidence>
<evidence type="ECO:0000256" key="1">
    <source>
        <dbReference type="ARBA" id="ARBA00004842"/>
    </source>
</evidence>
<keyword evidence="5 11" id="KW-0808">Transferase</keyword>
<dbReference type="HAMAP" id="MF_00109">
    <property type="entry name" value="Shikimate_kinase"/>
    <property type="match status" value="1"/>
</dbReference>
<comment type="pathway">
    <text evidence="1 11">Metabolic intermediate biosynthesis; chorismate biosynthesis; chorismate from D-erythrose 4-phosphate and phosphoenolpyruvate: step 5/7.</text>
</comment>
<dbReference type="InterPro" id="IPR023000">
    <property type="entry name" value="Shikimate_kinase_CS"/>
</dbReference>
<evidence type="ECO:0000256" key="5">
    <source>
        <dbReference type="ARBA" id="ARBA00022679"/>
    </source>
</evidence>
<feature type="binding site" evidence="11">
    <location>
        <begin position="15"/>
        <end position="20"/>
    </location>
    <ligand>
        <name>ATP</name>
        <dbReference type="ChEBI" id="CHEBI:30616"/>
    </ligand>
</feature>
<dbReference type="EMBL" id="BNDS01000019">
    <property type="protein sequence ID" value="GHI00176.1"/>
    <property type="molecule type" value="Genomic_DNA"/>
</dbReference>
<feature type="binding site" evidence="11">
    <location>
        <position position="19"/>
    </location>
    <ligand>
        <name>Mg(2+)</name>
        <dbReference type="ChEBI" id="CHEBI:18420"/>
    </ligand>
</feature>
<evidence type="ECO:0000256" key="2">
    <source>
        <dbReference type="ARBA" id="ARBA00006997"/>
    </source>
</evidence>